<comment type="caution">
    <text evidence="1">The sequence shown here is derived from an EMBL/GenBank/DDBJ whole genome shotgun (WGS) entry which is preliminary data.</text>
</comment>
<evidence type="ECO:0000313" key="2">
    <source>
        <dbReference type="Proteomes" id="UP000258309"/>
    </source>
</evidence>
<dbReference type="OMA" id="ESAKYCI"/>
<proteinExistence type="predicted"/>
<sequence length="190" mass="21904">MTTSLHSLYLSNPEDLPTPLLAVSEILASTDIIKGIETWAARKVIGVGEHFIAKYSRYNDQIEGENLLFLEWNKLQGFAPRLYAMWKETDGSMFLVMKGLHGDTLESLWPTLQESAKYCILAKTRDILMQIRNIPHQGYLCSVNKSHTPHHLFYWPEYPRKLSGPFTTERALIQCLISKSRLDARENERH</sequence>
<organism evidence="1 2">
    <name type="scientific">Scytalidium lignicola</name>
    <name type="common">Hyphomycete</name>
    <dbReference type="NCBI Taxonomy" id="5539"/>
    <lineage>
        <taxon>Eukaryota</taxon>
        <taxon>Fungi</taxon>
        <taxon>Dikarya</taxon>
        <taxon>Ascomycota</taxon>
        <taxon>Pezizomycotina</taxon>
        <taxon>Leotiomycetes</taxon>
        <taxon>Leotiomycetes incertae sedis</taxon>
        <taxon>Scytalidium</taxon>
    </lineage>
</organism>
<dbReference type="Proteomes" id="UP000258309">
    <property type="component" value="Unassembled WGS sequence"/>
</dbReference>
<dbReference type="InterPro" id="IPR011009">
    <property type="entry name" value="Kinase-like_dom_sf"/>
</dbReference>
<name>A0A3E2HP92_SCYLI</name>
<dbReference type="STRING" id="5539.A0A3E2HP92"/>
<dbReference type="AlphaFoldDB" id="A0A3E2HP92"/>
<dbReference type="EMBL" id="NCSJ02000013">
    <property type="protein sequence ID" value="RFU35032.1"/>
    <property type="molecule type" value="Genomic_DNA"/>
</dbReference>
<protein>
    <recommendedName>
        <fullName evidence="3">Aminoglycoside phosphotransferase domain-containing protein</fullName>
    </recommendedName>
</protein>
<gene>
    <name evidence="1" type="ORF">B7463_g1266</name>
</gene>
<reference evidence="1 2" key="1">
    <citation type="submission" date="2018-05" db="EMBL/GenBank/DDBJ databases">
        <title>Draft genome sequence of Scytalidium lignicola DSM 105466, a ubiquitous saprotrophic fungus.</title>
        <authorList>
            <person name="Buettner E."/>
            <person name="Gebauer A.M."/>
            <person name="Hofrichter M."/>
            <person name="Liers C."/>
            <person name="Kellner H."/>
        </authorList>
    </citation>
    <scope>NUCLEOTIDE SEQUENCE [LARGE SCALE GENOMIC DNA]</scope>
    <source>
        <strain evidence="1 2">DSM 105466</strain>
    </source>
</reference>
<dbReference type="OrthoDB" id="4177236at2759"/>
<evidence type="ECO:0008006" key="3">
    <source>
        <dbReference type="Google" id="ProtNLM"/>
    </source>
</evidence>
<feature type="non-terminal residue" evidence="1">
    <location>
        <position position="1"/>
    </location>
</feature>
<dbReference type="SUPFAM" id="SSF56112">
    <property type="entry name" value="Protein kinase-like (PK-like)"/>
    <property type="match status" value="1"/>
</dbReference>
<feature type="non-terminal residue" evidence="1">
    <location>
        <position position="190"/>
    </location>
</feature>
<evidence type="ECO:0000313" key="1">
    <source>
        <dbReference type="EMBL" id="RFU35032.1"/>
    </source>
</evidence>
<accession>A0A3E2HP92</accession>
<keyword evidence="2" id="KW-1185">Reference proteome</keyword>